<dbReference type="SUPFAM" id="SSF82861">
    <property type="entry name" value="Mechanosensitive channel protein MscS (YggB), transmembrane region"/>
    <property type="match status" value="1"/>
</dbReference>
<evidence type="ECO:0000259" key="11">
    <source>
        <dbReference type="Pfam" id="PF21088"/>
    </source>
</evidence>
<evidence type="ECO:0000313" key="13">
    <source>
        <dbReference type="Proteomes" id="UP001240447"/>
    </source>
</evidence>
<dbReference type="InterPro" id="IPR049278">
    <property type="entry name" value="MS_channel_C"/>
</dbReference>
<organism evidence="12 13">
    <name type="scientific">Nocardioides massiliensis</name>
    <dbReference type="NCBI Taxonomy" id="1325935"/>
    <lineage>
        <taxon>Bacteria</taxon>
        <taxon>Bacillati</taxon>
        <taxon>Actinomycetota</taxon>
        <taxon>Actinomycetes</taxon>
        <taxon>Propionibacteriales</taxon>
        <taxon>Nocardioidaceae</taxon>
        <taxon>Nocardioides</taxon>
    </lineage>
</organism>
<feature type="compositionally biased region" description="Basic and acidic residues" evidence="7">
    <location>
        <begin position="327"/>
        <end position="337"/>
    </location>
</feature>
<name>A0ABT9NPH1_9ACTN</name>
<evidence type="ECO:0000313" key="12">
    <source>
        <dbReference type="EMBL" id="MDP9822321.1"/>
    </source>
</evidence>
<dbReference type="Pfam" id="PF21088">
    <property type="entry name" value="MS_channel_1st"/>
    <property type="match status" value="1"/>
</dbReference>
<evidence type="ECO:0000256" key="1">
    <source>
        <dbReference type="ARBA" id="ARBA00004651"/>
    </source>
</evidence>
<evidence type="ECO:0000256" key="7">
    <source>
        <dbReference type="SAM" id="MobiDB-lite"/>
    </source>
</evidence>
<dbReference type="PANTHER" id="PTHR30460:SF0">
    <property type="entry name" value="MODERATE CONDUCTANCE MECHANOSENSITIVE CHANNEL YBIO"/>
    <property type="match status" value="1"/>
</dbReference>
<dbReference type="InterPro" id="IPR045276">
    <property type="entry name" value="YbiO_bact"/>
</dbReference>
<evidence type="ECO:0000256" key="3">
    <source>
        <dbReference type="ARBA" id="ARBA00022475"/>
    </source>
</evidence>
<accession>A0ABT9NPH1</accession>
<gene>
    <name evidence="12" type="ORF">J2S59_002130</name>
</gene>
<feature type="region of interest" description="Disordered" evidence="7">
    <location>
        <begin position="324"/>
        <end position="348"/>
    </location>
</feature>
<dbReference type="Pfam" id="PF21082">
    <property type="entry name" value="MS_channel_3rd"/>
    <property type="match status" value="1"/>
</dbReference>
<feature type="transmembrane region" description="Helical" evidence="8">
    <location>
        <begin position="28"/>
        <end position="53"/>
    </location>
</feature>
<dbReference type="RefSeq" id="WP_068120885.1">
    <property type="nucleotide sequence ID" value="NZ_CCXJ01000319.1"/>
</dbReference>
<dbReference type="Gene3D" id="3.30.70.100">
    <property type="match status" value="1"/>
</dbReference>
<dbReference type="Pfam" id="PF00924">
    <property type="entry name" value="MS_channel_2nd"/>
    <property type="match status" value="1"/>
</dbReference>
<dbReference type="InterPro" id="IPR011014">
    <property type="entry name" value="MscS_channel_TM-2"/>
</dbReference>
<dbReference type="InterPro" id="IPR010920">
    <property type="entry name" value="LSM_dom_sf"/>
</dbReference>
<dbReference type="PANTHER" id="PTHR30460">
    <property type="entry name" value="MODERATE CONDUCTANCE MECHANOSENSITIVE CHANNEL YBIO"/>
    <property type="match status" value="1"/>
</dbReference>
<comment type="similarity">
    <text evidence="2">Belongs to the MscS (TC 1.A.23) family.</text>
</comment>
<keyword evidence="13" id="KW-1185">Reference proteome</keyword>
<feature type="domain" description="Mechanosensitive ion channel MscS" evidence="9">
    <location>
        <begin position="158"/>
        <end position="221"/>
    </location>
</feature>
<comment type="caution">
    <text evidence="12">The sequence shown here is derived from an EMBL/GenBank/DDBJ whole genome shotgun (WGS) entry which is preliminary data.</text>
</comment>
<keyword evidence="5 8" id="KW-1133">Transmembrane helix</keyword>
<dbReference type="SUPFAM" id="SSF82689">
    <property type="entry name" value="Mechanosensitive channel protein MscS (YggB), C-terminal domain"/>
    <property type="match status" value="1"/>
</dbReference>
<evidence type="ECO:0000259" key="10">
    <source>
        <dbReference type="Pfam" id="PF21082"/>
    </source>
</evidence>
<feature type="transmembrane region" description="Helical" evidence="8">
    <location>
        <begin position="111"/>
        <end position="131"/>
    </location>
</feature>
<evidence type="ECO:0000256" key="5">
    <source>
        <dbReference type="ARBA" id="ARBA00022989"/>
    </source>
</evidence>
<protein>
    <submittedName>
        <fullName evidence="12">Small conductance mechanosensitive channel</fullName>
    </submittedName>
</protein>
<reference evidence="12 13" key="1">
    <citation type="submission" date="2023-07" db="EMBL/GenBank/DDBJ databases">
        <title>Sequencing the genomes of 1000 actinobacteria strains.</title>
        <authorList>
            <person name="Klenk H.-P."/>
        </authorList>
    </citation>
    <scope>NUCLEOTIDE SEQUENCE [LARGE SCALE GENOMIC DNA]</scope>
    <source>
        <strain evidence="12 13">GD13</strain>
    </source>
</reference>
<evidence type="ECO:0000256" key="8">
    <source>
        <dbReference type="SAM" id="Phobius"/>
    </source>
</evidence>
<dbReference type="InterPro" id="IPR006685">
    <property type="entry name" value="MscS_channel_2nd"/>
</dbReference>
<feature type="domain" description="Mechanosensitive ion channel MscS C-terminal" evidence="10">
    <location>
        <begin position="228"/>
        <end position="315"/>
    </location>
</feature>
<keyword evidence="3" id="KW-1003">Cell membrane</keyword>
<dbReference type="InterPro" id="IPR049142">
    <property type="entry name" value="MS_channel_1st"/>
</dbReference>
<comment type="subcellular location">
    <subcellularLocation>
        <location evidence="1">Cell membrane</location>
        <topology evidence="1">Multi-pass membrane protein</topology>
    </subcellularLocation>
</comment>
<evidence type="ECO:0000256" key="2">
    <source>
        <dbReference type="ARBA" id="ARBA00008017"/>
    </source>
</evidence>
<dbReference type="EMBL" id="JAUSQM010000001">
    <property type="protein sequence ID" value="MDP9822321.1"/>
    <property type="molecule type" value="Genomic_DNA"/>
</dbReference>
<dbReference type="InterPro" id="IPR011066">
    <property type="entry name" value="MscS_channel_C_sf"/>
</dbReference>
<evidence type="ECO:0000256" key="4">
    <source>
        <dbReference type="ARBA" id="ARBA00022692"/>
    </source>
</evidence>
<feature type="domain" description="Mechanosensitive ion channel transmembrane helices 2/3" evidence="11">
    <location>
        <begin position="120"/>
        <end position="156"/>
    </location>
</feature>
<dbReference type="InterPro" id="IPR023408">
    <property type="entry name" value="MscS_beta-dom_sf"/>
</dbReference>
<dbReference type="Gene3D" id="1.10.287.1260">
    <property type="match status" value="1"/>
</dbReference>
<feature type="transmembrane region" description="Helical" evidence="8">
    <location>
        <begin position="137"/>
        <end position="159"/>
    </location>
</feature>
<evidence type="ECO:0000256" key="6">
    <source>
        <dbReference type="ARBA" id="ARBA00023136"/>
    </source>
</evidence>
<keyword evidence="4 8" id="KW-0812">Transmembrane</keyword>
<dbReference type="Gene3D" id="2.30.30.60">
    <property type="match status" value="1"/>
</dbReference>
<proteinExistence type="inferred from homology"/>
<sequence length="348" mass="37486">MELPDATACEPDNAVSCRLVYRWTEDDALASAATFLIGKPLAVVAIILIGFLARWLAHRFIARVTQRAANGTGPGGAIHGLTKGKLGRSGHRADLPASAERRVQRAETMGTLLKSIASGVIAAIVIVMVLAEVGINVAPIIASAGIVGIALGFGAQSLVSDFLAGIFMIVEDQYGVGDVVDLGDASGTVEAVSLRVTRLRDVDGTVWYVRNGEILRVGNMSQNWARAVIDVPVDYDVDLAKVRRVLQEVAHDMWDDDDFRDVILEEPSVWGMQTLDASGITMRVAVKTKPLEQWAVGRELRARIKTRFDYEDIAIPMQQLLFSRTPDPADKDGKDAGTVDAVTPSPEG</sequence>
<dbReference type="Proteomes" id="UP001240447">
    <property type="component" value="Unassembled WGS sequence"/>
</dbReference>
<dbReference type="SUPFAM" id="SSF50182">
    <property type="entry name" value="Sm-like ribonucleoproteins"/>
    <property type="match status" value="1"/>
</dbReference>
<keyword evidence="6 8" id="KW-0472">Membrane</keyword>
<evidence type="ECO:0000259" key="9">
    <source>
        <dbReference type="Pfam" id="PF00924"/>
    </source>
</evidence>